<dbReference type="InterPro" id="IPR047506">
    <property type="entry name" value="UBR7-like_UBR-box"/>
</dbReference>
<dbReference type="PANTHER" id="PTHR13513">
    <property type="entry name" value="E3 UBIQUITIN-PROTEIN LIGASE UBR7"/>
    <property type="match status" value="1"/>
</dbReference>
<reference evidence="7 8" key="1">
    <citation type="journal article" date="2024" name="BMC Genomics">
        <title>Genome assembly of redclaw crayfish (Cherax quadricarinatus) provides insights into its immune adaptation and hypoxia tolerance.</title>
        <authorList>
            <person name="Liu Z."/>
            <person name="Zheng J."/>
            <person name="Li H."/>
            <person name="Fang K."/>
            <person name="Wang S."/>
            <person name="He J."/>
            <person name="Zhou D."/>
            <person name="Weng S."/>
            <person name="Chi M."/>
            <person name="Gu Z."/>
            <person name="He J."/>
            <person name="Li F."/>
            <person name="Wang M."/>
        </authorList>
    </citation>
    <scope>NUCLEOTIDE SEQUENCE [LARGE SCALE GENOMIC DNA]</scope>
    <source>
        <strain evidence="7">ZL_2023a</strain>
    </source>
</reference>
<organism evidence="7 8">
    <name type="scientific">Cherax quadricarinatus</name>
    <name type="common">Australian red claw crayfish</name>
    <dbReference type="NCBI Taxonomy" id="27406"/>
    <lineage>
        <taxon>Eukaryota</taxon>
        <taxon>Metazoa</taxon>
        <taxon>Ecdysozoa</taxon>
        <taxon>Arthropoda</taxon>
        <taxon>Crustacea</taxon>
        <taxon>Multicrustacea</taxon>
        <taxon>Malacostraca</taxon>
        <taxon>Eumalacostraca</taxon>
        <taxon>Eucarida</taxon>
        <taxon>Decapoda</taxon>
        <taxon>Pleocyemata</taxon>
        <taxon>Astacidea</taxon>
        <taxon>Parastacoidea</taxon>
        <taxon>Parastacidae</taxon>
        <taxon>Cherax</taxon>
    </lineage>
</organism>
<dbReference type="InterPro" id="IPR011011">
    <property type="entry name" value="Znf_FYVE_PHD"/>
</dbReference>
<dbReference type="Proteomes" id="UP001445076">
    <property type="component" value="Unassembled WGS sequence"/>
</dbReference>
<proteinExistence type="predicted"/>
<evidence type="ECO:0000256" key="4">
    <source>
        <dbReference type="PROSITE-ProRule" id="PRU00508"/>
    </source>
</evidence>
<dbReference type="GO" id="GO:0008270">
    <property type="term" value="F:zinc ion binding"/>
    <property type="evidence" value="ECO:0007669"/>
    <property type="project" value="UniProtKB-KW"/>
</dbReference>
<dbReference type="InterPro" id="IPR013083">
    <property type="entry name" value="Znf_RING/FYVE/PHD"/>
</dbReference>
<dbReference type="InterPro" id="IPR040204">
    <property type="entry name" value="UBR7"/>
</dbReference>
<evidence type="ECO:0000313" key="7">
    <source>
        <dbReference type="EMBL" id="KAK8752079.1"/>
    </source>
</evidence>
<feature type="region of interest" description="Disordered" evidence="5">
    <location>
        <begin position="211"/>
        <end position="236"/>
    </location>
</feature>
<dbReference type="GO" id="GO:0061630">
    <property type="term" value="F:ubiquitin protein ligase activity"/>
    <property type="evidence" value="ECO:0007669"/>
    <property type="project" value="InterPro"/>
</dbReference>
<dbReference type="AlphaFoldDB" id="A0AAW0YGK6"/>
<keyword evidence="3" id="KW-0862">Zinc</keyword>
<dbReference type="PANTHER" id="PTHR13513:SF9">
    <property type="entry name" value="E3 UBIQUITIN-PROTEIN LIGASE UBR7-RELATED"/>
    <property type="match status" value="1"/>
</dbReference>
<gene>
    <name evidence="7" type="ORF">OTU49_011954</name>
</gene>
<evidence type="ECO:0000313" key="8">
    <source>
        <dbReference type="Proteomes" id="UP001445076"/>
    </source>
</evidence>
<evidence type="ECO:0000256" key="3">
    <source>
        <dbReference type="ARBA" id="ARBA00022833"/>
    </source>
</evidence>
<feature type="region of interest" description="Disordered" evidence="5">
    <location>
        <begin position="254"/>
        <end position="274"/>
    </location>
</feature>
<evidence type="ECO:0000256" key="1">
    <source>
        <dbReference type="ARBA" id="ARBA00022723"/>
    </source>
</evidence>
<evidence type="ECO:0000256" key="2">
    <source>
        <dbReference type="ARBA" id="ARBA00022771"/>
    </source>
</evidence>
<dbReference type="GO" id="GO:0005737">
    <property type="term" value="C:cytoplasm"/>
    <property type="evidence" value="ECO:0007669"/>
    <property type="project" value="TreeGrafter"/>
</dbReference>
<dbReference type="SUPFAM" id="SSF57903">
    <property type="entry name" value="FYVE/PHD zinc finger"/>
    <property type="match status" value="1"/>
</dbReference>
<dbReference type="CDD" id="cd19677">
    <property type="entry name" value="UBR-box_UBR7"/>
    <property type="match status" value="1"/>
</dbReference>
<keyword evidence="1" id="KW-0479">Metal-binding</keyword>
<protein>
    <recommendedName>
        <fullName evidence="6">UBR-type domain-containing protein</fullName>
    </recommendedName>
</protein>
<accession>A0AAW0YGK6</accession>
<evidence type="ECO:0000259" key="6">
    <source>
        <dbReference type="PROSITE" id="PS51157"/>
    </source>
</evidence>
<dbReference type="SMART" id="SM00396">
    <property type="entry name" value="ZnF_UBR1"/>
    <property type="match status" value="1"/>
</dbReference>
<keyword evidence="8" id="KW-1185">Reference proteome</keyword>
<feature type="zinc finger region" description="UBR-type" evidence="4">
    <location>
        <begin position="42"/>
        <end position="115"/>
    </location>
</feature>
<name>A0AAW0YGK6_CHEQU</name>
<evidence type="ECO:0000256" key="5">
    <source>
        <dbReference type="SAM" id="MobiDB-lite"/>
    </source>
</evidence>
<dbReference type="PROSITE" id="PS51157">
    <property type="entry name" value="ZF_UBR"/>
    <property type="match status" value="1"/>
</dbReference>
<sequence>MAEANSTQEEGEEAGISMVEVLKEEQEREMDAAAVLGAGDDTTCTYDQGYVKRQALYACMTCCPADNGRLAAVCLACSYHCHEDHDLIELYTKRNFRCDCGNSKFPQNACKLLKDKLPENPENEYNHNFRGAYCTCQRPYPDPEDPTDDEMIQCCFCEDWYHGRHQGGNVPPGDEYAEMICGECLPKHKFLSYYMSLAVTTVKSEASKDLVEVEKSPNKNTQNKVPTSPKGEKQTIGKSAEDCKTITLLQEDKEKTESKFAEEPTKKNEKAEVNGSKENKISRCKLDVLTKQELPSGAVFLPDQWRKQLCTCDVCKAKYSDEGVLFLLDDEDTVAFYEESGKSCNQNYSAPVQRELEALSSLDRVTRTEMVHEYNTLSLSLREYLRKFAENKKVVRDQDIHEFFSQLEANKKQRPGSSIQLFCK</sequence>
<comment type="caution">
    <text evidence="7">The sequence shown here is derived from an EMBL/GenBank/DDBJ whole genome shotgun (WGS) entry which is preliminary data.</text>
</comment>
<keyword evidence="2" id="KW-0863">Zinc-finger</keyword>
<dbReference type="Pfam" id="PF02207">
    <property type="entry name" value="zf-UBR"/>
    <property type="match status" value="1"/>
</dbReference>
<dbReference type="Gene3D" id="3.30.40.10">
    <property type="entry name" value="Zinc/RING finger domain, C3HC4 (zinc finger)"/>
    <property type="match status" value="1"/>
</dbReference>
<feature type="domain" description="UBR-type" evidence="6">
    <location>
        <begin position="42"/>
        <end position="115"/>
    </location>
</feature>
<dbReference type="CDD" id="cd15542">
    <property type="entry name" value="PHD_UBR7"/>
    <property type="match status" value="1"/>
</dbReference>
<dbReference type="EMBL" id="JARKIK010000005">
    <property type="protein sequence ID" value="KAK8752079.1"/>
    <property type="molecule type" value="Genomic_DNA"/>
</dbReference>
<dbReference type="InterPro" id="IPR003126">
    <property type="entry name" value="Znf_UBR"/>
</dbReference>